<evidence type="ECO:0000313" key="2">
    <source>
        <dbReference type="Proteomes" id="UP001156881"/>
    </source>
</evidence>
<gene>
    <name evidence="1" type="ORF">GCM10007884_10450</name>
</gene>
<organism evidence="1 2">
    <name type="scientific">Methylobacterium brachythecii</name>
    <dbReference type="NCBI Taxonomy" id="1176177"/>
    <lineage>
        <taxon>Bacteria</taxon>
        <taxon>Pseudomonadati</taxon>
        <taxon>Pseudomonadota</taxon>
        <taxon>Alphaproteobacteria</taxon>
        <taxon>Hyphomicrobiales</taxon>
        <taxon>Methylobacteriaceae</taxon>
        <taxon>Methylobacterium</taxon>
    </lineage>
</organism>
<comment type="caution">
    <text evidence="1">The sequence shown here is derived from an EMBL/GenBank/DDBJ whole genome shotgun (WGS) entry which is preliminary data.</text>
</comment>
<reference evidence="2" key="1">
    <citation type="journal article" date="2019" name="Int. J. Syst. Evol. Microbiol.">
        <title>The Global Catalogue of Microorganisms (GCM) 10K type strain sequencing project: providing services to taxonomists for standard genome sequencing and annotation.</title>
        <authorList>
            <consortium name="The Broad Institute Genomics Platform"/>
            <consortium name="The Broad Institute Genome Sequencing Center for Infectious Disease"/>
            <person name="Wu L."/>
            <person name="Ma J."/>
        </authorList>
    </citation>
    <scope>NUCLEOTIDE SEQUENCE [LARGE SCALE GENOMIC DNA]</scope>
    <source>
        <strain evidence="2">NBRC 107710</strain>
    </source>
</reference>
<proteinExistence type="predicted"/>
<dbReference type="EMBL" id="BSPG01000003">
    <property type="protein sequence ID" value="GLS43060.1"/>
    <property type="molecule type" value="Genomic_DNA"/>
</dbReference>
<accession>A0ABQ6D354</accession>
<dbReference type="Proteomes" id="UP001156881">
    <property type="component" value="Unassembled WGS sequence"/>
</dbReference>
<name>A0ABQ6D354_9HYPH</name>
<keyword evidence="2" id="KW-1185">Reference proteome</keyword>
<protein>
    <submittedName>
        <fullName evidence="1">Uncharacterized protein</fullName>
    </submittedName>
</protein>
<evidence type="ECO:0000313" key="1">
    <source>
        <dbReference type="EMBL" id="GLS43060.1"/>
    </source>
</evidence>
<sequence length="134" mass="14105">MTNLSPGQKSMRLVSSRASKLLIAAGLASLLAACQSGRTQVASLEAYTPDPALKTASKSNLKGRVSHACVVTQSKLQKVEETAVAKPCGCYADQTLKSLDSGEIQSYRATGYFNDSAKAKALNALDSCKLPRPV</sequence>